<feature type="binding site" evidence="1">
    <location>
        <position position="111"/>
    </location>
    <ligand>
        <name>S-adenosyl-L-methionine</name>
        <dbReference type="ChEBI" id="CHEBI:59789"/>
    </ligand>
</feature>
<dbReference type="Proteomes" id="UP000186406">
    <property type="component" value="Unassembled WGS sequence"/>
</dbReference>
<keyword evidence="1" id="KW-0698">rRNA processing</keyword>
<dbReference type="InterPro" id="IPR029063">
    <property type="entry name" value="SAM-dependent_MTases_sf"/>
</dbReference>
<reference evidence="2 3" key="1">
    <citation type="submission" date="2016-12" db="EMBL/GenBank/DDBJ databases">
        <authorList>
            <person name="Song W.-J."/>
            <person name="Kurnit D.M."/>
        </authorList>
    </citation>
    <scope>NUCLEOTIDE SEQUENCE [LARGE SCALE GENOMIC DNA]</scope>
    <source>
        <strain evidence="2 3">DSM 19599</strain>
    </source>
</reference>
<keyword evidence="1" id="KW-0694">RNA-binding</keyword>
<feature type="binding site" evidence="1">
    <location>
        <position position="41"/>
    </location>
    <ligand>
        <name>S-adenosyl-L-methionine</name>
        <dbReference type="ChEBI" id="CHEBI:59789"/>
    </ligand>
</feature>
<protein>
    <recommendedName>
        <fullName evidence="1">Ribosomal RNA large subunit methyltransferase J</fullName>
        <ecNumber evidence="1">2.1.1.266</ecNumber>
    </recommendedName>
    <alternativeName>
        <fullName evidence="1">23S rRNA (adenine(2030)-N6)-methyltransferase</fullName>
    </alternativeName>
    <alternativeName>
        <fullName evidence="1">23S rRNA m6A2030 methyltransferase</fullName>
    </alternativeName>
</protein>
<dbReference type="GO" id="GO:0070475">
    <property type="term" value="P:rRNA base methylation"/>
    <property type="evidence" value="ECO:0007669"/>
    <property type="project" value="UniProtKB-UniRule"/>
</dbReference>
<feature type="binding site" evidence="1">
    <location>
        <position position="129"/>
    </location>
    <ligand>
        <name>S-adenosyl-L-methionine</name>
        <dbReference type="ChEBI" id="CHEBI:59789"/>
    </ligand>
</feature>
<sequence>MNYRHAFHAGNFADVVKHAVIARIIAHLRRKDAPFRVIDTHAGIGLYDLSADEAVRTGEWREGIGRVIAARRPPEVEALLAPWLDVVAAVNTEHTAPDRVDDGGLSFYPGSPLLMRRLLRPQDALTAVELHPADFQVLADLFFRDRQVKAVELDGWLALGSFVPPKERRGLVVVDPAFEEPGEMERLADGLIRAYGRWPTGTYIGWYPIKSVAQVDTMHRRLLDAGIGGLLAIDLFVRTVSDGPLPGAGLVVINPPWTLKDELAVLMPWFRDLLAQGAGAAFRVLPLAER</sequence>
<dbReference type="GO" id="GO:0003723">
    <property type="term" value="F:RNA binding"/>
    <property type="evidence" value="ECO:0007669"/>
    <property type="project" value="UniProtKB-UniRule"/>
</dbReference>
<organism evidence="2 3">
    <name type="scientific">Pseudoxanthobacter soli DSM 19599</name>
    <dbReference type="NCBI Taxonomy" id="1123029"/>
    <lineage>
        <taxon>Bacteria</taxon>
        <taxon>Pseudomonadati</taxon>
        <taxon>Pseudomonadota</taxon>
        <taxon>Alphaproteobacteria</taxon>
        <taxon>Hyphomicrobiales</taxon>
        <taxon>Segnochrobactraceae</taxon>
        <taxon>Pseudoxanthobacter</taxon>
    </lineage>
</organism>
<name>A0A1M7ZMB8_9HYPH</name>
<comment type="subunit">
    <text evidence="1">Monomer.</text>
</comment>
<feature type="binding site" evidence="1">
    <location>
        <begin position="154"/>
        <end position="155"/>
    </location>
    <ligand>
        <name>S-adenosyl-L-methionine</name>
        <dbReference type="ChEBI" id="CHEBI:59789"/>
    </ligand>
</feature>
<dbReference type="PANTHER" id="PTHR37426:SF1">
    <property type="entry name" value="RIBOSOMAL RNA LARGE SUBUNIT METHYLTRANSFERASE J"/>
    <property type="match status" value="1"/>
</dbReference>
<feature type="binding site" evidence="1">
    <location>
        <position position="18"/>
    </location>
    <ligand>
        <name>S-adenosyl-L-methionine</name>
        <dbReference type="ChEBI" id="CHEBI:59789"/>
    </ligand>
</feature>
<dbReference type="PANTHER" id="PTHR37426">
    <property type="entry name" value="RIBOSOMAL RNA LARGE SUBUNIT METHYLTRANSFERASE J"/>
    <property type="match status" value="1"/>
</dbReference>
<keyword evidence="1 2" id="KW-0808">Transferase</keyword>
<dbReference type="SUPFAM" id="SSF53335">
    <property type="entry name" value="S-adenosyl-L-methionine-dependent methyltransferases"/>
    <property type="match status" value="1"/>
</dbReference>
<dbReference type="RefSeq" id="WP_073630017.1">
    <property type="nucleotide sequence ID" value="NZ_FRXO01000005.1"/>
</dbReference>
<gene>
    <name evidence="1" type="primary">rlmJ</name>
    <name evidence="2" type="ORF">SAMN02745172_02677</name>
</gene>
<evidence type="ECO:0000313" key="3">
    <source>
        <dbReference type="Proteomes" id="UP000186406"/>
    </source>
</evidence>
<proteinExistence type="inferred from homology"/>
<comment type="function">
    <text evidence="1">Specifically methylates the adenine in position 2030 of 23S rRNA.</text>
</comment>
<feature type="active site" description="Proton acceptor" evidence="1">
    <location>
        <position position="175"/>
    </location>
</feature>
<dbReference type="Pfam" id="PF04378">
    <property type="entry name" value="RsmJ"/>
    <property type="match status" value="1"/>
</dbReference>
<dbReference type="EMBL" id="FRXO01000005">
    <property type="protein sequence ID" value="SHO66027.1"/>
    <property type="molecule type" value="Genomic_DNA"/>
</dbReference>
<comment type="catalytic activity">
    <reaction evidence="1">
        <text>adenosine(2030) in 23S rRNA + S-adenosyl-L-methionine = N(6)-methyladenosine(2030) in 23S rRNA + S-adenosyl-L-homocysteine + H(+)</text>
        <dbReference type="Rhea" id="RHEA:43736"/>
        <dbReference type="Rhea" id="RHEA-COMP:10668"/>
        <dbReference type="Rhea" id="RHEA-COMP:10669"/>
        <dbReference type="ChEBI" id="CHEBI:15378"/>
        <dbReference type="ChEBI" id="CHEBI:57856"/>
        <dbReference type="ChEBI" id="CHEBI:59789"/>
        <dbReference type="ChEBI" id="CHEBI:74411"/>
        <dbReference type="ChEBI" id="CHEBI:74449"/>
        <dbReference type="EC" id="2.1.1.266"/>
    </reaction>
</comment>
<dbReference type="OrthoDB" id="9791274at2"/>
<dbReference type="GO" id="GO:0036307">
    <property type="term" value="F:23S rRNA (adenine(2030)-N(6))-methyltransferase activity"/>
    <property type="evidence" value="ECO:0007669"/>
    <property type="project" value="UniProtKB-UniRule"/>
</dbReference>
<accession>A0A1M7ZMB8</accession>
<feature type="site" description="Interaction with substrate rRNA" evidence="1">
    <location>
        <position position="3"/>
    </location>
</feature>
<dbReference type="Gene3D" id="3.40.50.150">
    <property type="entry name" value="Vaccinia Virus protein VP39"/>
    <property type="match status" value="1"/>
</dbReference>
<dbReference type="AlphaFoldDB" id="A0A1M7ZMB8"/>
<keyword evidence="1" id="KW-0949">S-adenosyl-L-methionine</keyword>
<evidence type="ECO:0000256" key="1">
    <source>
        <dbReference type="HAMAP-Rule" id="MF_00934"/>
    </source>
</evidence>
<dbReference type="HAMAP" id="MF_00934">
    <property type="entry name" value="23SrRNA_methyltr_J"/>
    <property type="match status" value="1"/>
</dbReference>
<evidence type="ECO:0000313" key="2">
    <source>
        <dbReference type="EMBL" id="SHO66027.1"/>
    </source>
</evidence>
<keyword evidence="3" id="KW-1185">Reference proteome</keyword>
<keyword evidence="1 2" id="KW-0489">Methyltransferase</keyword>
<dbReference type="InterPro" id="IPR007473">
    <property type="entry name" value="RlmJ"/>
</dbReference>
<comment type="similarity">
    <text evidence="1">Belongs to the RlmJ family.</text>
</comment>
<dbReference type="GO" id="GO:0005829">
    <property type="term" value="C:cytosol"/>
    <property type="evidence" value="ECO:0007669"/>
    <property type="project" value="TreeGrafter"/>
</dbReference>
<dbReference type="EC" id="2.1.1.266" evidence="1"/>
<feature type="binding site" evidence="1">
    <location>
        <position position="175"/>
    </location>
    <ligand>
        <name>S-adenosyl-L-methionine</name>
        <dbReference type="ChEBI" id="CHEBI:59789"/>
    </ligand>
</feature>